<evidence type="ECO:0000256" key="5">
    <source>
        <dbReference type="ARBA" id="ARBA00022827"/>
    </source>
</evidence>
<dbReference type="Gene3D" id="3.50.50.60">
    <property type="entry name" value="FAD/NAD(P)-binding domain"/>
    <property type="match status" value="1"/>
</dbReference>
<comment type="similarity">
    <text evidence="2">Belongs to the prenylcysteine oxidase family.</text>
</comment>
<dbReference type="AlphaFoldDB" id="A0A388KMS6"/>
<evidence type="ECO:0000256" key="6">
    <source>
        <dbReference type="ARBA" id="ARBA00023002"/>
    </source>
</evidence>
<dbReference type="PANTHER" id="PTHR15944">
    <property type="entry name" value="FARNESYLCYSTEINE LYASE"/>
    <property type="match status" value="1"/>
</dbReference>
<keyword evidence="3" id="KW-0285">Flavoprotein</keyword>
<dbReference type="Pfam" id="PF07156">
    <property type="entry name" value="Prenylcys_lyase"/>
    <property type="match status" value="1"/>
</dbReference>
<keyword evidence="5" id="KW-0274">FAD</keyword>
<dbReference type="PANTHER" id="PTHR15944:SF0">
    <property type="entry name" value="PRENYLCYSTEINE LYASE DOMAIN-CONTAINING PROTEIN"/>
    <property type="match status" value="1"/>
</dbReference>
<proteinExistence type="inferred from homology"/>
<comment type="cofactor">
    <cofactor evidence="1">
        <name>FAD</name>
        <dbReference type="ChEBI" id="CHEBI:57692"/>
    </cofactor>
</comment>
<comment type="caution">
    <text evidence="9">The sequence shown here is derived from an EMBL/GenBank/DDBJ whole genome shotgun (WGS) entry which is preliminary data.</text>
</comment>
<organism evidence="9 10">
    <name type="scientific">Chara braunii</name>
    <name type="common">Braun's stonewort</name>
    <dbReference type="NCBI Taxonomy" id="69332"/>
    <lineage>
        <taxon>Eukaryota</taxon>
        <taxon>Viridiplantae</taxon>
        <taxon>Streptophyta</taxon>
        <taxon>Charophyceae</taxon>
        <taxon>Charales</taxon>
        <taxon>Characeae</taxon>
        <taxon>Chara</taxon>
    </lineage>
</organism>
<evidence type="ECO:0000259" key="8">
    <source>
        <dbReference type="Pfam" id="PF07156"/>
    </source>
</evidence>
<evidence type="ECO:0000313" key="9">
    <source>
        <dbReference type="EMBL" id="GBG71243.1"/>
    </source>
</evidence>
<dbReference type="GO" id="GO:0001735">
    <property type="term" value="F:prenylcysteine oxidase activity"/>
    <property type="evidence" value="ECO:0007669"/>
    <property type="project" value="InterPro"/>
</dbReference>
<dbReference type="EMBL" id="BFEA01000143">
    <property type="protein sequence ID" value="GBG71243.1"/>
    <property type="molecule type" value="Genomic_DNA"/>
</dbReference>
<keyword evidence="6" id="KW-0560">Oxidoreductase</keyword>
<dbReference type="OrthoDB" id="437369at2759"/>
<dbReference type="InterPro" id="IPR036188">
    <property type="entry name" value="FAD/NAD-bd_sf"/>
</dbReference>
<evidence type="ECO:0000256" key="1">
    <source>
        <dbReference type="ARBA" id="ARBA00001974"/>
    </source>
</evidence>
<accession>A0A388KMS6</accession>
<name>A0A388KMS6_CHABU</name>
<dbReference type="Proteomes" id="UP000265515">
    <property type="component" value="Unassembled WGS sequence"/>
</dbReference>
<dbReference type="GO" id="GO:0030327">
    <property type="term" value="P:prenylated protein catabolic process"/>
    <property type="evidence" value="ECO:0007669"/>
    <property type="project" value="TreeGrafter"/>
</dbReference>
<sequence length="367" mass="41136">MLFHRPASRLADLLEQQLVTWIFATVCDFLASRSYLIAVRGLVEQFESFYDEDLPAFTRVEDLLQHAKLYDLTQKQLKDVLEQANISPLLMDELLTAIVRINYGQSLTISGLAGAIGLCGSGADLWAVDGGNRQVPEGLLRKAGAIVHLGEGVEIVRRVEGGKYDVITRHGDSEQFDVVVIATPLDEGALQLEPPIALPARKLQHTHTTFVVGCVDHKFFNLSRESDLPDTIATMENPTIPFSSIGLLMRFENGDGAFKVFSRQRPSEELLDKMFRRRLETIRIDWAAYPLYKTPEEFAPFLLDDHHLYYVNAFENAASTVETMAVAAKNVAKLIVKRLSDRTQHRHNVASTMDLSSDSSYELKSEL</sequence>
<keyword evidence="4" id="KW-0732">Signal</keyword>
<reference evidence="9 10" key="1">
    <citation type="journal article" date="2018" name="Cell">
        <title>The Chara Genome: Secondary Complexity and Implications for Plant Terrestrialization.</title>
        <authorList>
            <person name="Nishiyama T."/>
            <person name="Sakayama H."/>
            <person name="Vries J.D."/>
            <person name="Buschmann H."/>
            <person name="Saint-Marcoux D."/>
            <person name="Ullrich K.K."/>
            <person name="Haas F.B."/>
            <person name="Vanderstraeten L."/>
            <person name="Becker D."/>
            <person name="Lang D."/>
            <person name="Vosolsobe S."/>
            <person name="Rombauts S."/>
            <person name="Wilhelmsson P.K.I."/>
            <person name="Janitza P."/>
            <person name="Kern R."/>
            <person name="Heyl A."/>
            <person name="Rumpler F."/>
            <person name="Villalobos L.I.A.C."/>
            <person name="Clay J.M."/>
            <person name="Skokan R."/>
            <person name="Toyoda A."/>
            <person name="Suzuki Y."/>
            <person name="Kagoshima H."/>
            <person name="Schijlen E."/>
            <person name="Tajeshwar N."/>
            <person name="Catarino B."/>
            <person name="Hetherington A.J."/>
            <person name="Saltykova A."/>
            <person name="Bonnot C."/>
            <person name="Breuninger H."/>
            <person name="Symeonidi A."/>
            <person name="Radhakrishnan G.V."/>
            <person name="Van Nieuwerburgh F."/>
            <person name="Deforce D."/>
            <person name="Chang C."/>
            <person name="Karol K.G."/>
            <person name="Hedrich R."/>
            <person name="Ulvskov P."/>
            <person name="Glockner G."/>
            <person name="Delwiche C.F."/>
            <person name="Petrasek J."/>
            <person name="Van de Peer Y."/>
            <person name="Friml J."/>
            <person name="Beilby M."/>
            <person name="Dolan L."/>
            <person name="Kohara Y."/>
            <person name="Sugano S."/>
            <person name="Fujiyama A."/>
            <person name="Delaux P.-M."/>
            <person name="Quint M."/>
            <person name="TheiBen G."/>
            <person name="Hagemann M."/>
            <person name="Harholt J."/>
            <person name="Dunand C."/>
            <person name="Zachgo S."/>
            <person name="Langdale J."/>
            <person name="Maumus F."/>
            <person name="Straeten D.V.D."/>
            <person name="Gould S.B."/>
            <person name="Rensing S.A."/>
        </authorList>
    </citation>
    <scope>NUCLEOTIDE SEQUENCE [LARGE SCALE GENOMIC DNA]</scope>
    <source>
        <strain evidence="9 10">S276</strain>
    </source>
</reference>
<evidence type="ECO:0000313" key="10">
    <source>
        <dbReference type="Proteomes" id="UP000265515"/>
    </source>
</evidence>
<dbReference type="OMA" id="VQNTHED"/>
<dbReference type="SUPFAM" id="SSF51905">
    <property type="entry name" value="FAD/NAD(P)-binding domain"/>
    <property type="match status" value="1"/>
</dbReference>
<evidence type="ECO:0000256" key="7">
    <source>
        <dbReference type="ARBA" id="ARBA00023180"/>
    </source>
</evidence>
<evidence type="ECO:0000256" key="3">
    <source>
        <dbReference type="ARBA" id="ARBA00022630"/>
    </source>
</evidence>
<gene>
    <name evidence="9" type="ORF">CBR_g8546</name>
</gene>
<dbReference type="GO" id="GO:0030328">
    <property type="term" value="P:prenylcysteine catabolic process"/>
    <property type="evidence" value="ECO:0007669"/>
    <property type="project" value="InterPro"/>
</dbReference>
<keyword evidence="7" id="KW-0325">Glycoprotein</keyword>
<dbReference type="InterPro" id="IPR010795">
    <property type="entry name" value="Prenylcys_lyase"/>
</dbReference>
<evidence type="ECO:0000256" key="4">
    <source>
        <dbReference type="ARBA" id="ARBA00022729"/>
    </source>
</evidence>
<dbReference type="Gramene" id="GBG71243">
    <property type="protein sequence ID" value="GBG71243"/>
    <property type="gene ID" value="CBR_g8546"/>
</dbReference>
<keyword evidence="10" id="KW-1185">Reference proteome</keyword>
<dbReference type="InterPro" id="IPR017046">
    <property type="entry name" value="Prenylcysteine_Oxase1"/>
</dbReference>
<protein>
    <recommendedName>
        <fullName evidence="8">Prenylcysteine lyase domain-containing protein</fullName>
    </recommendedName>
</protein>
<evidence type="ECO:0000256" key="2">
    <source>
        <dbReference type="ARBA" id="ARBA00009967"/>
    </source>
</evidence>
<feature type="domain" description="Prenylcysteine lyase" evidence="8">
    <location>
        <begin position="39"/>
        <end position="344"/>
    </location>
</feature>